<dbReference type="Pfam" id="PF00149">
    <property type="entry name" value="Metallophos"/>
    <property type="match status" value="1"/>
</dbReference>
<evidence type="ECO:0000313" key="2">
    <source>
        <dbReference type="EMBL" id="KEA61374.1"/>
    </source>
</evidence>
<sequence>MTATAPLCCHPANAAGRDFVVGDLHGCVDVLRALLHDIRFDPARDRLFSVGDLVDRGPASETALDLLDRPWCHVVRGNHEEVLSLVSRGKLSPDAWRGIGGDWGADLPPERLHAHAARVDALPLVRVIGDGPGRFNVLHAEFFGSDADLDAGSYSHDVRERLIWGRDLVQGLADPARQAGLSLTCTGHTPVRAPQRIGAQWFIDTGAFAPSGRLTLAEPRTGGTWSMTQAEARERHAGDWPLP</sequence>
<evidence type="ECO:0000259" key="1">
    <source>
        <dbReference type="PROSITE" id="PS00125"/>
    </source>
</evidence>
<dbReference type="InterPro" id="IPR006186">
    <property type="entry name" value="Ser/Thr-sp_prot-phosphatase"/>
</dbReference>
<feature type="domain" description="Serine/threonine specific protein phosphatases" evidence="1">
    <location>
        <begin position="75"/>
        <end position="80"/>
    </location>
</feature>
<gene>
    <name evidence="2" type="ORF">DT99_00890</name>
</gene>
<accession>A0A071MKL0</accession>
<dbReference type="GO" id="GO:0005737">
    <property type="term" value="C:cytoplasm"/>
    <property type="evidence" value="ECO:0007669"/>
    <property type="project" value="TreeGrafter"/>
</dbReference>
<reference evidence="2" key="1">
    <citation type="submission" date="2014-04" db="EMBL/GenBank/DDBJ databases">
        <title>In planta biocontrol of soil-borne Fusarium wilt of banana through a plant endophytic bacterium, Burkholderia cenocepacia 869T2.</title>
        <authorList>
            <person name="Ho Y.-N."/>
            <person name="Chiang H.-M."/>
            <person name="Chao C.-P."/>
            <person name="Su C.-C."/>
            <person name="Hsu H.-F."/>
            <person name="Guo C.-T."/>
            <person name="Hsieh J.-L."/>
            <person name="Huang C.-C."/>
        </authorList>
    </citation>
    <scope>NUCLEOTIDE SEQUENCE [LARGE SCALE GENOMIC DNA]</scope>
    <source>
        <strain evidence="2">869T2</strain>
    </source>
</reference>
<dbReference type="InterPro" id="IPR004843">
    <property type="entry name" value="Calcineurin-like_PHP"/>
</dbReference>
<dbReference type="GO" id="GO:0110154">
    <property type="term" value="P:RNA decapping"/>
    <property type="evidence" value="ECO:0007669"/>
    <property type="project" value="TreeGrafter"/>
</dbReference>
<protein>
    <submittedName>
        <fullName evidence="2">Metallophosphoesterase</fullName>
    </submittedName>
</protein>
<dbReference type="InterPro" id="IPR029052">
    <property type="entry name" value="Metallo-depent_PP-like"/>
</dbReference>
<dbReference type="PANTHER" id="PTHR42850:SF10">
    <property type="entry name" value="SERINE_THREONINE-PROTEIN PHOSPHATASE 1"/>
    <property type="match status" value="1"/>
</dbReference>
<proteinExistence type="predicted"/>
<dbReference type="PROSITE" id="PS00125">
    <property type="entry name" value="SER_THR_PHOSPHATASE"/>
    <property type="match status" value="1"/>
</dbReference>
<dbReference type="GO" id="GO:0008803">
    <property type="term" value="F:bis(5'-nucleosyl)-tetraphosphatase (symmetrical) activity"/>
    <property type="evidence" value="ECO:0007669"/>
    <property type="project" value="TreeGrafter"/>
</dbReference>
<organism evidence="2">
    <name type="scientific">Burkholderia cenocepacia</name>
    <dbReference type="NCBI Taxonomy" id="95486"/>
    <lineage>
        <taxon>Bacteria</taxon>
        <taxon>Pseudomonadati</taxon>
        <taxon>Pseudomonadota</taxon>
        <taxon>Betaproteobacteria</taxon>
        <taxon>Burkholderiales</taxon>
        <taxon>Burkholderiaceae</taxon>
        <taxon>Burkholderia</taxon>
        <taxon>Burkholderia cepacia complex</taxon>
    </lineage>
</organism>
<name>A0A071MKL0_9BURK</name>
<dbReference type="GO" id="GO:0016791">
    <property type="term" value="F:phosphatase activity"/>
    <property type="evidence" value="ECO:0007669"/>
    <property type="project" value="TreeGrafter"/>
</dbReference>
<dbReference type="Gene3D" id="3.60.21.10">
    <property type="match status" value="1"/>
</dbReference>
<dbReference type="EMBL" id="JJOA01000001">
    <property type="protein sequence ID" value="KEA61374.1"/>
    <property type="molecule type" value="Genomic_DNA"/>
</dbReference>
<dbReference type="AlphaFoldDB" id="A0A071MKL0"/>
<dbReference type="OrthoDB" id="5296354at2"/>
<dbReference type="InterPro" id="IPR050126">
    <property type="entry name" value="Ap4A_hydrolase"/>
</dbReference>
<dbReference type="PANTHER" id="PTHR42850">
    <property type="entry name" value="METALLOPHOSPHOESTERASE"/>
    <property type="match status" value="1"/>
</dbReference>
<comment type="caution">
    <text evidence="2">The sequence shown here is derived from an EMBL/GenBank/DDBJ whole genome shotgun (WGS) entry which is preliminary data.</text>
</comment>
<dbReference type="SUPFAM" id="SSF56300">
    <property type="entry name" value="Metallo-dependent phosphatases"/>
    <property type="match status" value="1"/>
</dbReference>